<organism evidence="11 12">
    <name type="scientific">Catenaria anguillulae PL171</name>
    <dbReference type="NCBI Taxonomy" id="765915"/>
    <lineage>
        <taxon>Eukaryota</taxon>
        <taxon>Fungi</taxon>
        <taxon>Fungi incertae sedis</taxon>
        <taxon>Blastocladiomycota</taxon>
        <taxon>Blastocladiomycetes</taxon>
        <taxon>Blastocladiales</taxon>
        <taxon>Catenariaceae</taxon>
        <taxon>Catenaria</taxon>
    </lineage>
</organism>
<evidence type="ECO:0000256" key="1">
    <source>
        <dbReference type="ARBA" id="ARBA00004141"/>
    </source>
</evidence>
<feature type="transmembrane region" description="Helical" evidence="9">
    <location>
        <begin position="140"/>
        <end position="160"/>
    </location>
</feature>
<keyword evidence="5" id="KW-0460">Magnesium</keyword>
<dbReference type="Pfam" id="PF01769">
    <property type="entry name" value="MgtE"/>
    <property type="match status" value="1"/>
</dbReference>
<dbReference type="GO" id="GO:0016020">
    <property type="term" value="C:membrane"/>
    <property type="evidence" value="ECO:0007669"/>
    <property type="project" value="UniProtKB-SubCell"/>
</dbReference>
<evidence type="ECO:0000256" key="6">
    <source>
        <dbReference type="ARBA" id="ARBA00022989"/>
    </source>
</evidence>
<dbReference type="STRING" id="765915.A0A1Y2I288"/>
<feature type="non-terminal residue" evidence="11">
    <location>
        <position position="1"/>
    </location>
</feature>
<gene>
    <name evidence="11" type="ORF">BCR44DRAFT_1424145</name>
</gene>
<keyword evidence="12" id="KW-1185">Reference proteome</keyword>
<dbReference type="Gene3D" id="1.10.357.20">
    <property type="entry name" value="SLC41 divalent cation transporters, integral membrane domain"/>
    <property type="match status" value="1"/>
</dbReference>
<dbReference type="SUPFAM" id="SSF161093">
    <property type="entry name" value="MgtE membrane domain-like"/>
    <property type="match status" value="1"/>
</dbReference>
<dbReference type="AlphaFoldDB" id="A0A1Y2I288"/>
<comment type="caution">
    <text evidence="11">The sequence shown here is derived from an EMBL/GenBank/DDBJ whole genome shotgun (WGS) entry which is preliminary data.</text>
</comment>
<reference evidence="11 12" key="1">
    <citation type="submission" date="2016-07" db="EMBL/GenBank/DDBJ databases">
        <title>Pervasive Adenine N6-methylation of Active Genes in Fungi.</title>
        <authorList>
            <consortium name="DOE Joint Genome Institute"/>
            <person name="Mondo S.J."/>
            <person name="Dannebaum R.O."/>
            <person name="Kuo R.C."/>
            <person name="Labutti K."/>
            <person name="Haridas S."/>
            <person name="Kuo A."/>
            <person name="Salamov A."/>
            <person name="Ahrendt S.R."/>
            <person name="Lipzen A."/>
            <person name="Sullivan W."/>
            <person name="Andreopoulos W.B."/>
            <person name="Clum A."/>
            <person name="Lindquist E."/>
            <person name="Daum C."/>
            <person name="Ramamoorthy G.K."/>
            <person name="Gryganskyi A."/>
            <person name="Culley D."/>
            <person name="Magnuson J.K."/>
            <person name="James T.Y."/>
            <person name="O'Malley M.A."/>
            <person name="Stajich J.E."/>
            <person name="Spatafora J.W."/>
            <person name="Visel A."/>
            <person name="Grigoriev I.V."/>
        </authorList>
    </citation>
    <scope>NUCLEOTIDE SEQUENCE [LARGE SCALE GENOMIC DNA]</scope>
    <source>
        <strain evidence="11 12">PL171</strain>
    </source>
</reference>
<evidence type="ECO:0000256" key="2">
    <source>
        <dbReference type="ARBA" id="ARBA00009749"/>
    </source>
</evidence>
<evidence type="ECO:0000313" key="11">
    <source>
        <dbReference type="EMBL" id="ORZ40977.1"/>
    </source>
</evidence>
<dbReference type="EMBL" id="MCFL01000002">
    <property type="protein sequence ID" value="ORZ40977.1"/>
    <property type="molecule type" value="Genomic_DNA"/>
</dbReference>
<dbReference type="PANTHER" id="PTHR41394:SF5">
    <property type="entry name" value="SLC41A_MGTE INTEGRAL MEMBRANE DOMAIN-CONTAINING PROTEIN"/>
    <property type="match status" value="1"/>
</dbReference>
<feature type="region of interest" description="Disordered" evidence="8">
    <location>
        <begin position="1"/>
        <end position="72"/>
    </location>
</feature>
<sequence>TSPPTRRHTDPFSAFAEDDDEDEDGEIKHVSTSHGPRPTRTPPPTHHSSPLAFPHHLSLDSPTSRVSLADDESGMMSPLTAAHAAATLTELAFLQSLLDPQLTRHDMHLLIGTRVQRLIRDDDAGRMGKMTPVALAGRRVPAIVLTVVLEMGVGAVVGLFSDLLERHVVLTSTLRALATGHATHSSWKSCWAAIGSMLLVGLSLMVSVWVGDIRTGIVCGLSIMLSASAAGIMGSLAPVFFKVIGFDPALCAGPLETAVQDLVGISIYLSIGRMLLP</sequence>
<evidence type="ECO:0000259" key="10">
    <source>
        <dbReference type="Pfam" id="PF01769"/>
    </source>
</evidence>
<keyword evidence="4 9" id="KW-0812">Transmembrane</keyword>
<dbReference type="PANTHER" id="PTHR41394">
    <property type="entry name" value="MAGNESIUM TRANSPORTER MGTE"/>
    <property type="match status" value="1"/>
</dbReference>
<feature type="transmembrane region" description="Helical" evidence="9">
    <location>
        <begin position="217"/>
        <end position="237"/>
    </location>
</feature>
<evidence type="ECO:0000256" key="3">
    <source>
        <dbReference type="ARBA" id="ARBA00022448"/>
    </source>
</evidence>
<feature type="compositionally biased region" description="Acidic residues" evidence="8">
    <location>
        <begin position="16"/>
        <end position="25"/>
    </location>
</feature>
<feature type="domain" description="SLC41A/MgtE integral membrane" evidence="10">
    <location>
        <begin position="169"/>
        <end position="271"/>
    </location>
</feature>
<keyword evidence="3" id="KW-0813">Transport</keyword>
<dbReference type="OrthoDB" id="48232at2759"/>
<dbReference type="Proteomes" id="UP000193411">
    <property type="component" value="Unassembled WGS sequence"/>
</dbReference>
<comment type="similarity">
    <text evidence="2">Belongs to the SLC41A transporter family.</text>
</comment>
<accession>A0A1Y2I288</accession>
<evidence type="ECO:0000256" key="9">
    <source>
        <dbReference type="SAM" id="Phobius"/>
    </source>
</evidence>
<evidence type="ECO:0000256" key="7">
    <source>
        <dbReference type="ARBA" id="ARBA00023136"/>
    </source>
</evidence>
<proteinExistence type="inferred from homology"/>
<evidence type="ECO:0000256" key="8">
    <source>
        <dbReference type="SAM" id="MobiDB-lite"/>
    </source>
</evidence>
<evidence type="ECO:0000256" key="4">
    <source>
        <dbReference type="ARBA" id="ARBA00022692"/>
    </source>
</evidence>
<evidence type="ECO:0000313" key="12">
    <source>
        <dbReference type="Proteomes" id="UP000193411"/>
    </source>
</evidence>
<dbReference type="InterPro" id="IPR006667">
    <property type="entry name" value="SLC41_membr_dom"/>
</dbReference>
<protein>
    <recommendedName>
        <fullName evidence="10">SLC41A/MgtE integral membrane domain-containing protein</fullName>
    </recommendedName>
</protein>
<evidence type="ECO:0000256" key="5">
    <source>
        <dbReference type="ARBA" id="ARBA00022842"/>
    </source>
</evidence>
<dbReference type="InterPro" id="IPR036739">
    <property type="entry name" value="SLC41_membr_dom_sf"/>
</dbReference>
<keyword evidence="7 9" id="KW-0472">Membrane</keyword>
<name>A0A1Y2I288_9FUNG</name>
<feature type="transmembrane region" description="Helical" evidence="9">
    <location>
        <begin position="191"/>
        <end position="210"/>
    </location>
</feature>
<keyword evidence="6 9" id="KW-1133">Transmembrane helix</keyword>
<dbReference type="GO" id="GO:0008324">
    <property type="term" value="F:monoatomic cation transmembrane transporter activity"/>
    <property type="evidence" value="ECO:0007669"/>
    <property type="project" value="InterPro"/>
</dbReference>
<comment type="subcellular location">
    <subcellularLocation>
        <location evidence="1">Membrane</location>
        <topology evidence="1">Multi-pass membrane protein</topology>
    </subcellularLocation>
</comment>